<dbReference type="AlphaFoldDB" id="A0A017T9P1"/>
<reference evidence="2 3" key="1">
    <citation type="submission" date="2013-05" db="EMBL/GenBank/DDBJ databases">
        <title>Genome assembly of Chondromyces apiculatus DSM 436.</title>
        <authorList>
            <person name="Sharma G."/>
            <person name="Khatri I."/>
            <person name="Kaur C."/>
            <person name="Mayilraj S."/>
            <person name="Subramanian S."/>
        </authorList>
    </citation>
    <scope>NUCLEOTIDE SEQUENCE [LARGE SCALE GENOMIC DNA]</scope>
    <source>
        <strain evidence="2 3">DSM 436</strain>
    </source>
</reference>
<sequence length="64" mass="7029">MLLGIAGLTPGLPVLTSKRMKSLGSPRTGSGSDREFFNRLQPSQLTRQFDQRNMLALSLLLALQ</sequence>
<gene>
    <name evidence="2" type="ORF">CAP_2927</name>
</gene>
<evidence type="ECO:0000256" key="1">
    <source>
        <dbReference type="SAM" id="MobiDB-lite"/>
    </source>
</evidence>
<dbReference type="EMBL" id="ASRX01000021">
    <property type="protein sequence ID" value="EYF05637.1"/>
    <property type="molecule type" value="Genomic_DNA"/>
</dbReference>
<organism evidence="2 3">
    <name type="scientific">Chondromyces apiculatus DSM 436</name>
    <dbReference type="NCBI Taxonomy" id="1192034"/>
    <lineage>
        <taxon>Bacteria</taxon>
        <taxon>Pseudomonadati</taxon>
        <taxon>Myxococcota</taxon>
        <taxon>Polyangia</taxon>
        <taxon>Polyangiales</taxon>
        <taxon>Polyangiaceae</taxon>
        <taxon>Chondromyces</taxon>
    </lineage>
</organism>
<name>A0A017T9P1_9BACT</name>
<dbReference type="Proteomes" id="UP000019678">
    <property type="component" value="Unassembled WGS sequence"/>
</dbReference>
<evidence type="ECO:0000313" key="3">
    <source>
        <dbReference type="Proteomes" id="UP000019678"/>
    </source>
</evidence>
<accession>A0A017T9P1</accession>
<comment type="caution">
    <text evidence="2">The sequence shown here is derived from an EMBL/GenBank/DDBJ whole genome shotgun (WGS) entry which is preliminary data.</text>
</comment>
<protein>
    <submittedName>
        <fullName evidence="2">Uncharacterized protein</fullName>
    </submittedName>
</protein>
<evidence type="ECO:0000313" key="2">
    <source>
        <dbReference type="EMBL" id="EYF05637.1"/>
    </source>
</evidence>
<proteinExistence type="predicted"/>
<keyword evidence="3" id="KW-1185">Reference proteome</keyword>
<feature type="region of interest" description="Disordered" evidence="1">
    <location>
        <begin position="1"/>
        <end position="35"/>
    </location>
</feature>